<gene>
    <name evidence="1" type="ORF">DW2_05295</name>
</gene>
<dbReference type="eggNOG" id="ENOG5032RWY">
    <property type="taxonomic scope" value="Bacteria"/>
</dbReference>
<reference evidence="2" key="1">
    <citation type="submission" date="2013-04" db="EMBL/GenBank/DDBJ databases">
        <title>Thioclava sp. 13D2W-2 Genome Sequencing.</title>
        <authorList>
            <person name="Lai Q."/>
            <person name="Li G."/>
            <person name="Shao Z."/>
        </authorList>
    </citation>
    <scope>NUCLEOTIDE SEQUENCE [LARGE SCALE GENOMIC DNA]</scope>
    <source>
        <strain evidence="2">13D2W-2</strain>
    </source>
</reference>
<comment type="caution">
    <text evidence="1">The sequence shown here is derived from an EMBL/GenBank/DDBJ whole genome shotgun (WGS) entry which is preliminary data.</text>
</comment>
<dbReference type="OrthoDB" id="7644752at2"/>
<dbReference type="Proteomes" id="UP000028607">
    <property type="component" value="Unassembled WGS sequence"/>
</dbReference>
<keyword evidence="2" id="KW-1185">Reference proteome</keyword>
<dbReference type="RefSeq" id="WP_038144272.1">
    <property type="nucleotide sequence ID" value="NZ_AQRC01000003.1"/>
</dbReference>
<organism evidence="1 2">
    <name type="scientific">Thioclava atlantica</name>
    <dbReference type="NCBI Taxonomy" id="1317124"/>
    <lineage>
        <taxon>Bacteria</taxon>
        <taxon>Pseudomonadati</taxon>
        <taxon>Pseudomonadota</taxon>
        <taxon>Alphaproteobacteria</taxon>
        <taxon>Rhodobacterales</taxon>
        <taxon>Paracoccaceae</taxon>
        <taxon>Thioclava</taxon>
    </lineage>
</organism>
<proteinExistence type="predicted"/>
<sequence length="70" mass="8328">MPKRLKLTRRFPVAMTNDAYRRLNRFAQEAEISPDEALTFFFEHFNSIMNEDNLNHRLNLFKAELAARKA</sequence>
<evidence type="ECO:0000313" key="2">
    <source>
        <dbReference type="Proteomes" id="UP000028607"/>
    </source>
</evidence>
<evidence type="ECO:0000313" key="1">
    <source>
        <dbReference type="EMBL" id="KFE36018.1"/>
    </source>
</evidence>
<dbReference type="PATRIC" id="fig|1317124.6.peg.1082"/>
<dbReference type="EMBL" id="AQRC01000003">
    <property type="protein sequence ID" value="KFE36018.1"/>
    <property type="molecule type" value="Genomic_DNA"/>
</dbReference>
<name>A0A085TZ71_9RHOB</name>
<accession>A0A085TZ71</accession>
<protein>
    <submittedName>
        <fullName evidence="1">Uncharacterized protein</fullName>
    </submittedName>
</protein>
<dbReference type="AlphaFoldDB" id="A0A085TZ71"/>
<dbReference type="STRING" id="1317124.DW2_05295"/>
<reference evidence="1 2" key="2">
    <citation type="journal article" date="2015" name="Antonie Van Leeuwenhoek">
        <title>Thioclava indica sp. nov., isolated from surface seawater of the Indian Ocean.</title>
        <authorList>
            <person name="Liu Y."/>
            <person name="Lai Q."/>
            <person name="Du J."/>
            <person name="Xu H."/>
            <person name="Jiang L."/>
            <person name="Shao Z."/>
        </authorList>
    </citation>
    <scope>NUCLEOTIDE SEQUENCE [LARGE SCALE GENOMIC DNA]</scope>
    <source>
        <strain evidence="1 2">13D2W-2</strain>
    </source>
</reference>